<dbReference type="EMBL" id="JBBPFD010000016">
    <property type="protein sequence ID" value="KAK7893573.1"/>
    <property type="molecule type" value="Genomic_DNA"/>
</dbReference>
<feature type="compositionally biased region" description="Basic and acidic residues" evidence="1">
    <location>
        <begin position="15"/>
        <end position="33"/>
    </location>
</feature>
<dbReference type="Proteomes" id="UP001460270">
    <property type="component" value="Unassembled WGS sequence"/>
</dbReference>
<proteinExistence type="predicted"/>
<reference evidence="3" key="1">
    <citation type="submission" date="2024-04" db="EMBL/GenBank/DDBJ databases">
        <title>Salinicola lusitanus LLJ914,a marine bacterium isolated from the Okinawa Trough.</title>
        <authorList>
            <person name="Li J."/>
        </authorList>
    </citation>
    <scope>NUCLEOTIDE SEQUENCE [LARGE SCALE GENOMIC DNA]</scope>
</reference>
<evidence type="ECO:0000256" key="1">
    <source>
        <dbReference type="SAM" id="MobiDB-lite"/>
    </source>
</evidence>
<evidence type="ECO:0000313" key="2">
    <source>
        <dbReference type="EMBL" id="KAK7893573.1"/>
    </source>
</evidence>
<organism evidence="2 3">
    <name type="scientific">Mugilogobius chulae</name>
    <name type="common">yellowstripe goby</name>
    <dbReference type="NCBI Taxonomy" id="88201"/>
    <lineage>
        <taxon>Eukaryota</taxon>
        <taxon>Metazoa</taxon>
        <taxon>Chordata</taxon>
        <taxon>Craniata</taxon>
        <taxon>Vertebrata</taxon>
        <taxon>Euteleostomi</taxon>
        <taxon>Actinopterygii</taxon>
        <taxon>Neopterygii</taxon>
        <taxon>Teleostei</taxon>
        <taxon>Neoteleostei</taxon>
        <taxon>Acanthomorphata</taxon>
        <taxon>Gobiaria</taxon>
        <taxon>Gobiiformes</taxon>
        <taxon>Gobioidei</taxon>
        <taxon>Gobiidae</taxon>
        <taxon>Gobionellinae</taxon>
        <taxon>Mugilogobius</taxon>
    </lineage>
</organism>
<keyword evidence="3" id="KW-1185">Reference proteome</keyword>
<feature type="compositionally biased region" description="Polar residues" evidence="1">
    <location>
        <begin position="57"/>
        <end position="69"/>
    </location>
</feature>
<evidence type="ECO:0000313" key="3">
    <source>
        <dbReference type="Proteomes" id="UP001460270"/>
    </source>
</evidence>
<feature type="region of interest" description="Disordered" evidence="1">
    <location>
        <begin position="1"/>
        <end position="147"/>
    </location>
</feature>
<comment type="caution">
    <text evidence="2">The sequence shown here is derived from an EMBL/GenBank/DDBJ whole genome shotgun (WGS) entry which is preliminary data.</text>
</comment>
<feature type="region of interest" description="Disordered" evidence="1">
    <location>
        <begin position="175"/>
        <end position="199"/>
    </location>
</feature>
<protein>
    <submittedName>
        <fullName evidence="2">Uncharacterized protein</fullName>
    </submittedName>
</protein>
<feature type="compositionally biased region" description="Polar residues" evidence="1">
    <location>
        <begin position="91"/>
        <end position="101"/>
    </location>
</feature>
<name>A0AAW0N9B9_9GOBI</name>
<feature type="compositionally biased region" description="Low complexity" evidence="1">
    <location>
        <begin position="119"/>
        <end position="134"/>
    </location>
</feature>
<dbReference type="AlphaFoldDB" id="A0AAW0N9B9"/>
<feature type="region of interest" description="Disordered" evidence="1">
    <location>
        <begin position="212"/>
        <end position="234"/>
    </location>
</feature>
<gene>
    <name evidence="2" type="ORF">WMY93_022725</name>
</gene>
<accession>A0AAW0N9B9</accession>
<feature type="compositionally biased region" description="Basic and acidic residues" evidence="1">
    <location>
        <begin position="104"/>
        <end position="115"/>
    </location>
</feature>
<sequence>MNRRENRNRTGPSPTKHEQNVDDQSRNVQEKKNLYANPTPAPASIWDLIKDKFMQEPKTNSSASTSNVEASRKTTLEQAARPVTDERRTNNEGSDSKNMPQNYKWEKRNVNRRENPGNSSGSSVSGGRQSGRQQVEPKLAPGPSNIWDLMKQKFTHERAPSRTFIPPSVWDARKEKLEKERQAAELTSAQADAPMPPVKDMSTEVVNMWNFEGDEADSEFPPLQDSRTSRESGA</sequence>